<dbReference type="Gene3D" id="1.20.5.1930">
    <property type="match status" value="1"/>
</dbReference>
<dbReference type="Gene3D" id="3.30.565.10">
    <property type="entry name" value="Histidine kinase-like ATPase, C-terminal domain"/>
    <property type="match status" value="1"/>
</dbReference>
<protein>
    <recommendedName>
        <fullName evidence="2">histidine kinase</fullName>
        <ecNumber evidence="2">2.7.13.3</ecNumber>
    </recommendedName>
</protein>
<proteinExistence type="predicted"/>
<evidence type="ECO:0000256" key="1">
    <source>
        <dbReference type="ARBA" id="ARBA00000085"/>
    </source>
</evidence>
<keyword evidence="9" id="KW-0472">Membrane</keyword>
<keyword evidence="7" id="KW-0067">ATP-binding</keyword>
<evidence type="ECO:0000259" key="10">
    <source>
        <dbReference type="Pfam" id="PF07730"/>
    </source>
</evidence>
<keyword evidence="6" id="KW-0418">Kinase</keyword>
<feature type="transmembrane region" description="Helical" evidence="9">
    <location>
        <begin position="33"/>
        <end position="51"/>
    </location>
</feature>
<dbReference type="EC" id="2.7.13.3" evidence="2"/>
<dbReference type="InterPro" id="IPR011712">
    <property type="entry name" value="Sig_transdc_His_kin_sub3_dim/P"/>
</dbReference>
<keyword evidence="8" id="KW-0902">Two-component regulatory system</keyword>
<feature type="transmembrane region" description="Helical" evidence="9">
    <location>
        <begin position="9"/>
        <end position="27"/>
    </location>
</feature>
<evidence type="ECO:0000256" key="9">
    <source>
        <dbReference type="SAM" id="Phobius"/>
    </source>
</evidence>
<comment type="caution">
    <text evidence="11">The sequence shown here is derived from an EMBL/GenBank/DDBJ whole genome shotgun (WGS) entry which is preliminary data.</text>
</comment>
<evidence type="ECO:0000256" key="6">
    <source>
        <dbReference type="ARBA" id="ARBA00022777"/>
    </source>
</evidence>
<dbReference type="PANTHER" id="PTHR24421">
    <property type="entry name" value="NITRATE/NITRITE SENSOR PROTEIN NARX-RELATED"/>
    <property type="match status" value="1"/>
</dbReference>
<evidence type="ECO:0000313" key="12">
    <source>
        <dbReference type="Proteomes" id="UP001299068"/>
    </source>
</evidence>
<dbReference type="InterPro" id="IPR050482">
    <property type="entry name" value="Sensor_HK_TwoCompSys"/>
</dbReference>
<evidence type="ECO:0000256" key="4">
    <source>
        <dbReference type="ARBA" id="ARBA00022679"/>
    </source>
</evidence>
<feature type="transmembrane region" description="Helical" evidence="9">
    <location>
        <begin position="82"/>
        <end position="108"/>
    </location>
</feature>
<organism evidence="11 12">
    <name type="scientific">Clostridium sardiniense</name>
    <name type="common">Clostridium absonum</name>
    <dbReference type="NCBI Taxonomy" id="29369"/>
    <lineage>
        <taxon>Bacteria</taxon>
        <taxon>Bacillati</taxon>
        <taxon>Bacillota</taxon>
        <taxon>Clostridia</taxon>
        <taxon>Eubacteriales</taxon>
        <taxon>Clostridiaceae</taxon>
        <taxon>Clostridium</taxon>
    </lineage>
</organism>
<keyword evidence="9" id="KW-1133">Transmembrane helix</keyword>
<evidence type="ECO:0000256" key="7">
    <source>
        <dbReference type="ARBA" id="ARBA00022840"/>
    </source>
</evidence>
<comment type="catalytic activity">
    <reaction evidence="1">
        <text>ATP + protein L-histidine = ADP + protein N-phospho-L-histidine.</text>
        <dbReference type="EC" id="2.7.13.3"/>
    </reaction>
</comment>
<keyword evidence="4" id="KW-0808">Transferase</keyword>
<reference evidence="11 12" key="1">
    <citation type="journal article" date="2021" name="Cell Host Microbe">
        <title>in vivo commensal control of Clostridioides difficile virulence.</title>
        <authorList>
            <person name="Girinathan B.P."/>
            <person name="Dibenedetto N."/>
            <person name="Worley J.N."/>
            <person name="Peltier J."/>
            <person name="Arrieta-Ortiz M.L."/>
            <person name="Rupa Christinal Immanuel S."/>
            <person name="Lavin R."/>
            <person name="Delaney M.L."/>
            <person name="Cummins C."/>
            <person name="Hoffmann M."/>
            <person name="Luo Y."/>
            <person name="Gonzalez-Escalona N."/>
            <person name="Allard M."/>
            <person name="Onderdonk A.B."/>
            <person name="Gerber G.K."/>
            <person name="Sonenshein A.L."/>
            <person name="Baliga N."/>
            <person name="Dupuy B."/>
            <person name="Bry L."/>
        </authorList>
    </citation>
    <scope>NUCLEOTIDE SEQUENCE [LARGE SCALE GENOMIC DNA]</scope>
    <source>
        <strain evidence="11 12">DSM 599</strain>
    </source>
</reference>
<evidence type="ECO:0000256" key="8">
    <source>
        <dbReference type="ARBA" id="ARBA00023012"/>
    </source>
</evidence>
<evidence type="ECO:0000256" key="2">
    <source>
        <dbReference type="ARBA" id="ARBA00012438"/>
    </source>
</evidence>
<dbReference type="RefSeq" id="WP_221860475.1">
    <property type="nucleotide sequence ID" value="NZ_JAIKTU010000005.1"/>
</dbReference>
<evidence type="ECO:0000256" key="5">
    <source>
        <dbReference type="ARBA" id="ARBA00022741"/>
    </source>
</evidence>
<dbReference type="InterPro" id="IPR036890">
    <property type="entry name" value="HATPase_C_sf"/>
</dbReference>
<evidence type="ECO:0000313" key="11">
    <source>
        <dbReference type="EMBL" id="MBY0755305.1"/>
    </source>
</evidence>
<name>A0ABS7KWY0_CLOSR</name>
<dbReference type="PANTHER" id="PTHR24421:SF10">
    <property type="entry name" value="NITRATE_NITRITE SENSOR PROTEIN NARQ"/>
    <property type="match status" value="1"/>
</dbReference>
<dbReference type="EMBL" id="JAIKTU010000005">
    <property type="protein sequence ID" value="MBY0755305.1"/>
    <property type="molecule type" value="Genomic_DNA"/>
</dbReference>
<accession>A0ABS7KWY0</accession>
<dbReference type="SUPFAM" id="SSF55874">
    <property type="entry name" value="ATPase domain of HSP90 chaperone/DNA topoisomerase II/histidine kinase"/>
    <property type="match status" value="1"/>
</dbReference>
<dbReference type="Pfam" id="PF07730">
    <property type="entry name" value="HisKA_3"/>
    <property type="match status" value="1"/>
</dbReference>
<keyword evidence="5" id="KW-0547">Nucleotide-binding</keyword>
<keyword evidence="3" id="KW-0597">Phosphoprotein</keyword>
<dbReference type="Proteomes" id="UP001299068">
    <property type="component" value="Unassembled WGS sequence"/>
</dbReference>
<sequence>MINFEMKSYNLVFRIIVILGVIGITIYDSGNGFVLSLYIVGFLILSLMQGLIRKKYKYIFFILLIIWNLIFYYLGMEITSTLITLLLIEVCASKLELLIPIIIISATFVSAFHKKDFIPFYIYTTVLGIFFMRIFSVYDKKVSKLEYDMDKKIKEGHELKQKIKNENEFHKQSIYSVKLEERNEISRRMHDNVGHVIAASLMRLEAAQIILDTDIDKGLEMIKETTENLRKGMDDIRETIHEITPRSEEIGINKIKLLLEEKLKGSKIKYSVMHSGNIDKVTIVEWAVIYEGIKELSTNSIKYSGCDKITINIEILDKLLKITFKDNGVGKEKVIKGYGLTKLEEEVLKQRGNLIIDGSDGFTAIMIFYK</sequence>
<feature type="transmembrane region" description="Helical" evidence="9">
    <location>
        <begin position="120"/>
        <end position="138"/>
    </location>
</feature>
<keyword evidence="12" id="KW-1185">Reference proteome</keyword>
<evidence type="ECO:0000256" key="3">
    <source>
        <dbReference type="ARBA" id="ARBA00022553"/>
    </source>
</evidence>
<gene>
    <name evidence="11" type="ORF">K5V21_07530</name>
</gene>
<feature type="domain" description="Signal transduction histidine kinase subgroup 3 dimerisation and phosphoacceptor" evidence="10">
    <location>
        <begin position="181"/>
        <end position="246"/>
    </location>
</feature>
<keyword evidence="9" id="KW-0812">Transmembrane</keyword>
<feature type="transmembrane region" description="Helical" evidence="9">
    <location>
        <begin position="58"/>
        <end position="76"/>
    </location>
</feature>